<keyword evidence="7" id="KW-0449">Lipoprotein</keyword>
<evidence type="ECO:0000313" key="11">
    <source>
        <dbReference type="Proteomes" id="UP000271031"/>
    </source>
</evidence>
<evidence type="ECO:0000259" key="8">
    <source>
        <dbReference type="Pfam" id="PF05504"/>
    </source>
</evidence>
<evidence type="ECO:0000313" key="10">
    <source>
        <dbReference type="EMBL" id="RNB89698.1"/>
    </source>
</evidence>
<evidence type="ECO:0000256" key="7">
    <source>
        <dbReference type="ARBA" id="ARBA00023288"/>
    </source>
</evidence>
<evidence type="ECO:0000256" key="4">
    <source>
        <dbReference type="ARBA" id="ARBA00022729"/>
    </source>
</evidence>
<evidence type="ECO:0000256" key="3">
    <source>
        <dbReference type="ARBA" id="ARBA00022544"/>
    </source>
</evidence>
<dbReference type="Proteomes" id="UP000271031">
    <property type="component" value="Unassembled WGS sequence"/>
</dbReference>
<dbReference type="Gene3D" id="3.30.300.210">
    <property type="entry name" value="Nutrient germinant receptor protein C, domain 3"/>
    <property type="match status" value="1"/>
</dbReference>
<keyword evidence="5" id="KW-0472">Membrane</keyword>
<comment type="similarity">
    <text evidence="2">Belongs to the GerABKC lipoprotein family.</text>
</comment>
<evidence type="ECO:0000256" key="6">
    <source>
        <dbReference type="ARBA" id="ARBA00023139"/>
    </source>
</evidence>
<evidence type="ECO:0000256" key="2">
    <source>
        <dbReference type="ARBA" id="ARBA00007886"/>
    </source>
</evidence>
<accession>A0A3M8DNP8</accession>
<dbReference type="PROSITE" id="PS51257">
    <property type="entry name" value="PROKAR_LIPOPROTEIN"/>
    <property type="match status" value="1"/>
</dbReference>
<gene>
    <name evidence="10" type="ORF">EDM56_11000</name>
</gene>
<protein>
    <submittedName>
        <fullName evidence="10">Ger(X)C family spore germination protein</fullName>
    </submittedName>
</protein>
<sequence length="383" mass="43310">MNRHPIVVVLMIVLLLITMTGCWGREELNNVAIIHTVAVDKEKGNQIRLTIEISDLVSQSQTQGPIGLKGKPVFLTVTGESIFEAARKLRNSSSRYLIWGHANALIISKDLAKGGIRKYFDVLMRQRHFRNTMNVFIAEQRAADLLGTRIPQQAFISTGLRGLVDAQKTTANTKKMTQIQVSQTLINQYHDLTIPAVQMFKLPISNQKSIRTVGLFAFKGDKLHSYMDAGKTKSYLRAINEASGAVETLSCEKPTGKITFENTHNHSKISSVLKGKAPQLTIELFSDFNIVDVQCGTEITTTEIEKMEQRLNEKLKQQMQEFIVYMQKNNLDLLGVGELIHREHPQAWKTMKAKWEQMFPHVQFRIVVNSHIEHTSLLSMNAN</sequence>
<dbReference type="Pfam" id="PF25198">
    <property type="entry name" value="Spore_GerAC_N"/>
    <property type="match status" value="1"/>
</dbReference>
<dbReference type="EMBL" id="RHHQ01000008">
    <property type="protein sequence ID" value="RNB89698.1"/>
    <property type="molecule type" value="Genomic_DNA"/>
</dbReference>
<dbReference type="PANTHER" id="PTHR35789">
    <property type="entry name" value="SPORE GERMINATION PROTEIN B3"/>
    <property type="match status" value="1"/>
</dbReference>
<keyword evidence="11" id="KW-1185">Reference proteome</keyword>
<feature type="domain" description="Spore germination GerAC-like C-terminal" evidence="8">
    <location>
        <begin position="214"/>
        <end position="375"/>
    </location>
</feature>
<keyword evidence="6" id="KW-0564">Palmitate</keyword>
<feature type="domain" description="Spore germination protein N-terminal" evidence="9">
    <location>
        <begin position="25"/>
        <end position="198"/>
    </location>
</feature>
<name>A0A3M8DNP8_9BACL</name>
<reference evidence="10 11" key="1">
    <citation type="submission" date="2018-10" db="EMBL/GenBank/DDBJ databases">
        <title>Phylogenomics of Brevibacillus.</title>
        <authorList>
            <person name="Dunlap C."/>
        </authorList>
    </citation>
    <scope>NUCLEOTIDE SEQUENCE [LARGE SCALE GENOMIC DNA]</scope>
    <source>
        <strain evidence="10 11">JCM 15716</strain>
    </source>
</reference>
<comment type="caution">
    <text evidence="10">The sequence shown here is derived from an EMBL/GenBank/DDBJ whole genome shotgun (WGS) entry which is preliminary data.</text>
</comment>
<dbReference type="InterPro" id="IPR046953">
    <property type="entry name" value="Spore_GerAC-like_C"/>
</dbReference>
<keyword evidence="3" id="KW-0309">Germination</keyword>
<dbReference type="OrthoDB" id="9816067at2"/>
<dbReference type="Pfam" id="PF05504">
    <property type="entry name" value="Spore_GerAC"/>
    <property type="match status" value="1"/>
</dbReference>
<dbReference type="InterPro" id="IPR008844">
    <property type="entry name" value="Spore_GerAC-like"/>
</dbReference>
<evidence type="ECO:0000259" key="9">
    <source>
        <dbReference type="Pfam" id="PF25198"/>
    </source>
</evidence>
<dbReference type="PANTHER" id="PTHR35789:SF1">
    <property type="entry name" value="SPORE GERMINATION PROTEIN B3"/>
    <property type="match status" value="1"/>
</dbReference>
<dbReference type="GO" id="GO:0009847">
    <property type="term" value="P:spore germination"/>
    <property type="evidence" value="ECO:0007669"/>
    <property type="project" value="InterPro"/>
</dbReference>
<organism evidence="10 11">
    <name type="scientific">Brevibacillus fluminis</name>
    <dbReference type="NCBI Taxonomy" id="511487"/>
    <lineage>
        <taxon>Bacteria</taxon>
        <taxon>Bacillati</taxon>
        <taxon>Bacillota</taxon>
        <taxon>Bacilli</taxon>
        <taxon>Bacillales</taxon>
        <taxon>Paenibacillaceae</taxon>
        <taxon>Brevibacillus</taxon>
    </lineage>
</organism>
<evidence type="ECO:0000256" key="5">
    <source>
        <dbReference type="ARBA" id="ARBA00023136"/>
    </source>
</evidence>
<evidence type="ECO:0000256" key="1">
    <source>
        <dbReference type="ARBA" id="ARBA00004635"/>
    </source>
</evidence>
<dbReference type="RefSeq" id="WP_122917952.1">
    <property type="nucleotide sequence ID" value="NZ_RHHQ01000008.1"/>
</dbReference>
<comment type="subcellular location">
    <subcellularLocation>
        <location evidence="1">Membrane</location>
        <topology evidence="1">Lipid-anchor</topology>
    </subcellularLocation>
</comment>
<keyword evidence="4" id="KW-0732">Signal</keyword>
<dbReference type="InterPro" id="IPR057336">
    <property type="entry name" value="GerAC_N"/>
</dbReference>
<dbReference type="GO" id="GO:0016020">
    <property type="term" value="C:membrane"/>
    <property type="evidence" value="ECO:0007669"/>
    <property type="project" value="UniProtKB-SubCell"/>
</dbReference>
<dbReference type="InterPro" id="IPR038501">
    <property type="entry name" value="Spore_GerAC_C_sf"/>
</dbReference>
<dbReference type="NCBIfam" id="TIGR02887">
    <property type="entry name" value="spore_ger_x_C"/>
    <property type="match status" value="1"/>
</dbReference>
<proteinExistence type="inferred from homology"/>
<dbReference type="AlphaFoldDB" id="A0A3M8DNP8"/>